<keyword evidence="3" id="KW-1185">Reference proteome</keyword>
<keyword evidence="1" id="KW-1133">Transmembrane helix</keyword>
<gene>
    <name evidence="2" type="ORF">GCM10010319_26480</name>
</gene>
<keyword evidence="1" id="KW-0472">Membrane</keyword>
<feature type="transmembrane region" description="Helical" evidence="1">
    <location>
        <begin position="51"/>
        <end position="73"/>
    </location>
</feature>
<dbReference type="EMBL" id="BAAABW010000015">
    <property type="protein sequence ID" value="GAA0348543.1"/>
    <property type="molecule type" value="Genomic_DNA"/>
</dbReference>
<dbReference type="RefSeq" id="WP_344117989.1">
    <property type="nucleotide sequence ID" value="NZ_BAAABW010000015.1"/>
</dbReference>
<name>A0ABP3GL28_9ACTN</name>
<organism evidence="2 3">
    <name type="scientific">Streptomyces blastmyceticus</name>
    <dbReference type="NCBI Taxonomy" id="68180"/>
    <lineage>
        <taxon>Bacteria</taxon>
        <taxon>Bacillati</taxon>
        <taxon>Actinomycetota</taxon>
        <taxon>Actinomycetes</taxon>
        <taxon>Kitasatosporales</taxon>
        <taxon>Streptomycetaceae</taxon>
        <taxon>Streptomyces</taxon>
    </lineage>
</organism>
<dbReference type="Pfam" id="PF19953">
    <property type="entry name" value="EACC1"/>
    <property type="match status" value="1"/>
</dbReference>
<protein>
    <submittedName>
        <fullName evidence="2">Uncharacterized protein</fullName>
    </submittedName>
</protein>
<comment type="caution">
    <text evidence="2">The sequence shown here is derived from an EMBL/GenBank/DDBJ whole genome shotgun (WGS) entry which is preliminary data.</text>
</comment>
<sequence>MHIELRISGGEDAQGLRSLREWLTEEPDLRGHVRMIERPPAPGELGSELEALVVGLGPGGAITAAVGLLVSWLRRRRGTLKMRVVLPDGGSVELESDVVSALPADELYDLVDRLVERIGPNGEPAGEEPDDAAS</sequence>
<evidence type="ECO:0000256" key="1">
    <source>
        <dbReference type="SAM" id="Phobius"/>
    </source>
</evidence>
<proteinExistence type="predicted"/>
<evidence type="ECO:0000313" key="2">
    <source>
        <dbReference type="EMBL" id="GAA0348543.1"/>
    </source>
</evidence>
<keyword evidence="1" id="KW-0812">Transmembrane</keyword>
<accession>A0ABP3GL28</accession>
<dbReference type="InterPro" id="IPR045428">
    <property type="entry name" value="EACC1"/>
</dbReference>
<reference evidence="3" key="1">
    <citation type="journal article" date="2019" name="Int. J. Syst. Evol. Microbiol.">
        <title>The Global Catalogue of Microorganisms (GCM) 10K type strain sequencing project: providing services to taxonomists for standard genome sequencing and annotation.</title>
        <authorList>
            <consortium name="The Broad Institute Genomics Platform"/>
            <consortium name="The Broad Institute Genome Sequencing Center for Infectious Disease"/>
            <person name="Wu L."/>
            <person name="Ma J."/>
        </authorList>
    </citation>
    <scope>NUCLEOTIDE SEQUENCE [LARGE SCALE GENOMIC DNA]</scope>
    <source>
        <strain evidence="3">JCM 4565</strain>
    </source>
</reference>
<evidence type="ECO:0000313" key="3">
    <source>
        <dbReference type="Proteomes" id="UP001500063"/>
    </source>
</evidence>
<dbReference type="Proteomes" id="UP001500063">
    <property type="component" value="Unassembled WGS sequence"/>
</dbReference>